<dbReference type="Proteomes" id="UP000824124">
    <property type="component" value="Unassembled WGS sequence"/>
</dbReference>
<comment type="similarity">
    <text evidence="1">Belongs to the leucine-binding protein family.</text>
</comment>
<evidence type="ECO:0000259" key="6">
    <source>
        <dbReference type="Pfam" id="PF13458"/>
    </source>
</evidence>
<dbReference type="Pfam" id="PF13458">
    <property type="entry name" value="Peripla_BP_6"/>
    <property type="match status" value="1"/>
</dbReference>
<dbReference type="SUPFAM" id="SSF53822">
    <property type="entry name" value="Periplasmic binding protein-like I"/>
    <property type="match status" value="1"/>
</dbReference>
<name>A0A9D1HLU5_9FIRM</name>
<keyword evidence="2" id="KW-0813">Transport</keyword>
<dbReference type="PANTHER" id="PTHR30483:SF6">
    <property type="entry name" value="PERIPLASMIC BINDING PROTEIN OF ABC TRANSPORTER FOR NATURAL AMINO ACIDS"/>
    <property type="match status" value="1"/>
</dbReference>
<reference evidence="7" key="2">
    <citation type="journal article" date="2021" name="PeerJ">
        <title>Extensive microbial diversity within the chicken gut microbiome revealed by metagenomics and culture.</title>
        <authorList>
            <person name="Gilroy R."/>
            <person name="Ravi A."/>
            <person name="Getino M."/>
            <person name="Pursley I."/>
            <person name="Horton D.L."/>
            <person name="Alikhan N.F."/>
            <person name="Baker D."/>
            <person name="Gharbi K."/>
            <person name="Hall N."/>
            <person name="Watson M."/>
            <person name="Adriaenssens E.M."/>
            <person name="Foster-Nyarko E."/>
            <person name="Jarju S."/>
            <person name="Secka A."/>
            <person name="Antonio M."/>
            <person name="Oren A."/>
            <person name="Chaudhuri R.R."/>
            <person name="La Ragione R."/>
            <person name="Hildebrand F."/>
            <person name="Pallen M.J."/>
        </authorList>
    </citation>
    <scope>NUCLEOTIDE SEQUENCE</scope>
    <source>
        <strain evidence="7">2830</strain>
    </source>
</reference>
<feature type="chain" id="PRO_5038459551" evidence="5">
    <location>
        <begin position="24"/>
        <end position="386"/>
    </location>
</feature>
<proteinExistence type="inferred from homology"/>
<gene>
    <name evidence="7" type="ORF">IAB00_05650</name>
</gene>
<dbReference type="InterPro" id="IPR051010">
    <property type="entry name" value="BCAA_transport"/>
</dbReference>
<evidence type="ECO:0000313" key="8">
    <source>
        <dbReference type="Proteomes" id="UP000824124"/>
    </source>
</evidence>
<protein>
    <submittedName>
        <fullName evidence="7">ABC transporter substrate-binding protein</fullName>
    </submittedName>
</protein>
<evidence type="ECO:0000313" key="7">
    <source>
        <dbReference type="EMBL" id="HIU10706.1"/>
    </source>
</evidence>
<dbReference type="Gene3D" id="3.40.50.2300">
    <property type="match status" value="2"/>
</dbReference>
<dbReference type="InterPro" id="IPR028081">
    <property type="entry name" value="Leu-bd"/>
</dbReference>
<evidence type="ECO:0000256" key="3">
    <source>
        <dbReference type="ARBA" id="ARBA00022729"/>
    </source>
</evidence>
<keyword evidence="3 5" id="KW-0732">Signal</keyword>
<feature type="signal peptide" evidence="5">
    <location>
        <begin position="1"/>
        <end position="23"/>
    </location>
</feature>
<organism evidence="7 8">
    <name type="scientific">Candidatus Avidehalobacter gallistercoris</name>
    <dbReference type="NCBI Taxonomy" id="2840694"/>
    <lineage>
        <taxon>Bacteria</taxon>
        <taxon>Bacillati</taxon>
        <taxon>Bacillota</taxon>
        <taxon>Clostridia</taxon>
        <taxon>Eubacteriales</taxon>
        <taxon>Peptococcaceae</taxon>
        <taxon>Peptococcaceae incertae sedis</taxon>
        <taxon>Candidatus Avidehalobacter</taxon>
    </lineage>
</organism>
<sequence length="386" mass="40328">MKKNLWKLLALSVVAAMTLCCFAGCGDDQPSTQGGENTGDQVFKIGSIGPLTGPASSYGISAKQGAEVAVAELNANGGVAGYTFELIAADDQHDAEKAINAYGNLMDQGMNALVGAVTSVPCIAVTEESHNDGLLQITPSASAAQAAQYDNCFRICFTDPQQGQHMADYIYGQGITNCAVLYDVSDAYSSGIYEAFVEAYEGLGGTVAAAESFASGDVDFKTQLTSIKNSGADGLFLPFYYTEVAYVANQSVDVGLDLPMFGCDGWDGVIDQLNGDTTLVDGSVFLTPFFANATDEKTTKFVAAYQEAYGSVPDQFAADSYDAVYAIAAALEKAGSADNAALVAAMYEIELDGVTGVMTWDENGDATKDAILAKIENGDIVPVNAE</sequence>
<dbReference type="EMBL" id="DVMH01000028">
    <property type="protein sequence ID" value="HIU10706.1"/>
    <property type="molecule type" value="Genomic_DNA"/>
</dbReference>
<dbReference type="AlphaFoldDB" id="A0A9D1HLU5"/>
<comment type="caution">
    <text evidence="7">The sequence shown here is derived from an EMBL/GenBank/DDBJ whole genome shotgun (WGS) entry which is preliminary data.</text>
</comment>
<dbReference type="InterPro" id="IPR000709">
    <property type="entry name" value="Leu_Ile_Val-bd"/>
</dbReference>
<evidence type="ECO:0000256" key="1">
    <source>
        <dbReference type="ARBA" id="ARBA00010062"/>
    </source>
</evidence>
<keyword evidence="4" id="KW-0029">Amino-acid transport</keyword>
<dbReference type="InterPro" id="IPR028082">
    <property type="entry name" value="Peripla_BP_I"/>
</dbReference>
<evidence type="ECO:0000256" key="4">
    <source>
        <dbReference type="ARBA" id="ARBA00022970"/>
    </source>
</evidence>
<dbReference type="PRINTS" id="PR00337">
    <property type="entry name" value="LEUILEVALBP"/>
</dbReference>
<evidence type="ECO:0000256" key="2">
    <source>
        <dbReference type="ARBA" id="ARBA00022448"/>
    </source>
</evidence>
<dbReference type="PANTHER" id="PTHR30483">
    <property type="entry name" value="LEUCINE-SPECIFIC-BINDING PROTEIN"/>
    <property type="match status" value="1"/>
</dbReference>
<dbReference type="GO" id="GO:0006865">
    <property type="term" value="P:amino acid transport"/>
    <property type="evidence" value="ECO:0007669"/>
    <property type="project" value="UniProtKB-KW"/>
</dbReference>
<accession>A0A9D1HLU5</accession>
<evidence type="ECO:0000256" key="5">
    <source>
        <dbReference type="SAM" id="SignalP"/>
    </source>
</evidence>
<dbReference type="CDD" id="cd06347">
    <property type="entry name" value="PBP1_ABC_LivK_ligand_binding-like"/>
    <property type="match status" value="1"/>
</dbReference>
<feature type="domain" description="Leucine-binding protein" evidence="6">
    <location>
        <begin position="44"/>
        <end position="378"/>
    </location>
</feature>
<reference evidence="7" key="1">
    <citation type="submission" date="2020-10" db="EMBL/GenBank/DDBJ databases">
        <authorList>
            <person name="Gilroy R."/>
        </authorList>
    </citation>
    <scope>NUCLEOTIDE SEQUENCE</scope>
    <source>
        <strain evidence="7">2830</strain>
    </source>
</reference>